<reference evidence="1 2" key="1">
    <citation type="submission" date="2019-08" db="EMBL/GenBank/DDBJ databases">
        <title>Whole genome of Aphis craccivora.</title>
        <authorList>
            <person name="Voronova N.V."/>
            <person name="Shulinski R.S."/>
            <person name="Bandarenka Y.V."/>
            <person name="Zhorov D.G."/>
            <person name="Warner D."/>
        </authorList>
    </citation>
    <scope>NUCLEOTIDE SEQUENCE [LARGE SCALE GENOMIC DNA]</scope>
    <source>
        <strain evidence="1">180601</strain>
        <tissue evidence="1">Whole Body</tissue>
    </source>
</reference>
<dbReference type="Proteomes" id="UP000478052">
    <property type="component" value="Unassembled WGS sequence"/>
</dbReference>
<sequence length="74" mass="8550">MMYKRLFFKNLKIKVKGNADCFALTDKAIIIICLNIIYDKGEVYLIGKYFKTISSLYNNSINSSILFSSSFDDF</sequence>
<dbReference type="AlphaFoldDB" id="A0A6G0VX73"/>
<name>A0A6G0VX73_APHCR</name>
<evidence type="ECO:0000313" key="1">
    <source>
        <dbReference type="EMBL" id="KAF0712552.1"/>
    </source>
</evidence>
<gene>
    <name evidence="1" type="ORF">FWK35_00035744</name>
</gene>
<protein>
    <submittedName>
        <fullName evidence="1">Uncharacterized protein</fullName>
    </submittedName>
</protein>
<evidence type="ECO:0000313" key="2">
    <source>
        <dbReference type="Proteomes" id="UP000478052"/>
    </source>
</evidence>
<comment type="caution">
    <text evidence="1">The sequence shown here is derived from an EMBL/GenBank/DDBJ whole genome shotgun (WGS) entry which is preliminary data.</text>
</comment>
<dbReference type="EMBL" id="VUJU01010887">
    <property type="protein sequence ID" value="KAF0712552.1"/>
    <property type="molecule type" value="Genomic_DNA"/>
</dbReference>
<keyword evidence="2" id="KW-1185">Reference proteome</keyword>
<proteinExistence type="predicted"/>
<organism evidence="1 2">
    <name type="scientific">Aphis craccivora</name>
    <name type="common">Cowpea aphid</name>
    <dbReference type="NCBI Taxonomy" id="307492"/>
    <lineage>
        <taxon>Eukaryota</taxon>
        <taxon>Metazoa</taxon>
        <taxon>Ecdysozoa</taxon>
        <taxon>Arthropoda</taxon>
        <taxon>Hexapoda</taxon>
        <taxon>Insecta</taxon>
        <taxon>Pterygota</taxon>
        <taxon>Neoptera</taxon>
        <taxon>Paraneoptera</taxon>
        <taxon>Hemiptera</taxon>
        <taxon>Sternorrhyncha</taxon>
        <taxon>Aphidomorpha</taxon>
        <taxon>Aphidoidea</taxon>
        <taxon>Aphididae</taxon>
        <taxon>Aphidini</taxon>
        <taxon>Aphis</taxon>
        <taxon>Aphis</taxon>
    </lineage>
</organism>
<accession>A0A6G0VX73</accession>